<organism evidence="1 2">
    <name type="scientific">Tuber magnatum</name>
    <name type="common">white Piedmont truffle</name>
    <dbReference type="NCBI Taxonomy" id="42249"/>
    <lineage>
        <taxon>Eukaryota</taxon>
        <taxon>Fungi</taxon>
        <taxon>Dikarya</taxon>
        <taxon>Ascomycota</taxon>
        <taxon>Pezizomycotina</taxon>
        <taxon>Pezizomycetes</taxon>
        <taxon>Pezizales</taxon>
        <taxon>Tuberaceae</taxon>
        <taxon>Tuber</taxon>
    </lineage>
</organism>
<gene>
    <name evidence="1" type="ORF">C7212DRAFT_342272</name>
</gene>
<accession>A0A317SSF4</accession>
<protein>
    <submittedName>
        <fullName evidence="1">Uncharacterized protein</fullName>
    </submittedName>
</protein>
<evidence type="ECO:0000313" key="2">
    <source>
        <dbReference type="Proteomes" id="UP000246991"/>
    </source>
</evidence>
<dbReference type="EMBL" id="PYWC01000023">
    <property type="protein sequence ID" value="PWW77339.1"/>
    <property type="molecule type" value="Genomic_DNA"/>
</dbReference>
<name>A0A317SSF4_9PEZI</name>
<dbReference type="AlphaFoldDB" id="A0A317SSF4"/>
<sequence>MSSNVYRTPINSTSVIDRLPSNDLLLPPTRIPSFRITYAAPYDAAPFDPSVKATRPPPFPIFLHCALVTSQVREHSTIGILSISTSDCTITAPLSSSPQSQYAAPNQGMFPPYCYSVIRAWHRRLTYDPLTRTMAIPSSIDRTTLGAFSGVLNNDLNVSLTSHCMALIILS</sequence>
<comment type="caution">
    <text evidence="1">The sequence shown here is derived from an EMBL/GenBank/DDBJ whole genome shotgun (WGS) entry which is preliminary data.</text>
</comment>
<dbReference type="Proteomes" id="UP000246991">
    <property type="component" value="Unassembled WGS sequence"/>
</dbReference>
<reference evidence="1 2" key="1">
    <citation type="submission" date="2018-03" db="EMBL/GenBank/DDBJ databases">
        <title>Genomes of Pezizomycetes fungi and the evolution of truffles.</title>
        <authorList>
            <person name="Murat C."/>
            <person name="Payen T."/>
            <person name="Noel B."/>
            <person name="Kuo A."/>
            <person name="Martin F.M."/>
        </authorList>
    </citation>
    <scope>NUCLEOTIDE SEQUENCE [LARGE SCALE GENOMIC DNA]</scope>
    <source>
        <strain evidence="1">091103-1</strain>
    </source>
</reference>
<keyword evidence="2" id="KW-1185">Reference proteome</keyword>
<evidence type="ECO:0000313" key="1">
    <source>
        <dbReference type="EMBL" id="PWW77339.1"/>
    </source>
</evidence>
<proteinExistence type="predicted"/>